<gene>
    <name evidence="1" type="ORF">LEP1GSC203_1045</name>
</gene>
<dbReference type="OrthoDB" id="344485at2"/>
<dbReference type="EMBL" id="AOGW02000018">
    <property type="protein sequence ID" value="EMY60171.1"/>
    <property type="molecule type" value="Genomic_DNA"/>
</dbReference>
<protein>
    <submittedName>
        <fullName evidence="1">Uncharacterized protein</fullName>
    </submittedName>
</protein>
<evidence type="ECO:0000313" key="2">
    <source>
        <dbReference type="Proteomes" id="UP000012371"/>
    </source>
</evidence>
<dbReference type="Proteomes" id="UP000012371">
    <property type="component" value="Unassembled WGS sequence"/>
</dbReference>
<comment type="caution">
    <text evidence="1">The sequence shown here is derived from an EMBL/GenBank/DDBJ whole genome shotgun (WGS) entry which is preliminary data.</text>
</comment>
<accession>N1VXL6</accession>
<name>N1VXL6_9LEPT</name>
<dbReference type="AlphaFoldDB" id="N1VXL6"/>
<evidence type="ECO:0000313" key="1">
    <source>
        <dbReference type="EMBL" id="EMY60171.1"/>
    </source>
</evidence>
<dbReference type="RefSeq" id="WP_002975416.1">
    <property type="nucleotide sequence ID" value="NZ_AOGW02000018.1"/>
</dbReference>
<keyword evidence="2" id="KW-1185">Reference proteome</keyword>
<sequence length="81" mass="9630">MDNSLAENLETQIVDLYKEKEELESQLGTSDTDKILEEYYSLESELSRLYQFKENFKQIESKQIIIESIRSAYIPKFRLSE</sequence>
<proteinExistence type="predicted"/>
<dbReference type="STRING" id="1257025.LEP1GSC203_1045"/>
<organism evidence="1 2">
    <name type="scientific">Leptospira terpstrae serovar Hualin str. LT 11-33 = ATCC 700639</name>
    <dbReference type="NCBI Taxonomy" id="1257025"/>
    <lineage>
        <taxon>Bacteria</taxon>
        <taxon>Pseudomonadati</taxon>
        <taxon>Spirochaetota</taxon>
        <taxon>Spirochaetia</taxon>
        <taxon>Leptospirales</taxon>
        <taxon>Leptospiraceae</taxon>
        <taxon>Leptospira</taxon>
    </lineage>
</organism>
<reference evidence="1" key="1">
    <citation type="submission" date="2013-03" db="EMBL/GenBank/DDBJ databases">
        <authorList>
            <person name="Harkins D.M."/>
            <person name="Durkin A.S."/>
            <person name="Brinkac L.M."/>
            <person name="Haft D.H."/>
            <person name="Selengut J.D."/>
            <person name="Sanka R."/>
            <person name="DePew J."/>
            <person name="Purushe J."/>
            <person name="Hartskeerl R.A."/>
            <person name="Ahmed A."/>
            <person name="van der Linden H."/>
            <person name="Goris M.G.A."/>
            <person name="Vinetz J.M."/>
            <person name="Sutton G.G."/>
            <person name="Nierman W.C."/>
            <person name="Fouts D.E."/>
        </authorList>
    </citation>
    <scope>NUCLEOTIDE SEQUENCE [LARGE SCALE GENOMIC DNA]</scope>
    <source>
        <strain evidence="1">LT 11-33</strain>
    </source>
</reference>